<gene>
    <name evidence="1" type="ORF">C8N45_104123</name>
</gene>
<organism evidence="1 2">
    <name type="scientific">Yoonia sediminilitoris</name>
    <dbReference type="NCBI Taxonomy" id="1286148"/>
    <lineage>
        <taxon>Bacteria</taxon>
        <taxon>Pseudomonadati</taxon>
        <taxon>Pseudomonadota</taxon>
        <taxon>Alphaproteobacteria</taxon>
        <taxon>Rhodobacterales</taxon>
        <taxon>Paracoccaceae</taxon>
        <taxon>Yoonia</taxon>
    </lineage>
</organism>
<reference evidence="1 2" key="1">
    <citation type="submission" date="2018-04" db="EMBL/GenBank/DDBJ databases">
        <title>Genomic Encyclopedia of Archaeal and Bacterial Type Strains, Phase II (KMG-II): from individual species to whole genera.</title>
        <authorList>
            <person name="Goeker M."/>
        </authorList>
    </citation>
    <scope>NUCLEOTIDE SEQUENCE [LARGE SCALE GENOMIC DNA]</scope>
    <source>
        <strain evidence="1 2">DSM 29955</strain>
    </source>
</reference>
<protein>
    <submittedName>
        <fullName evidence="1">Uncharacterized protein</fullName>
    </submittedName>
</protein>
<dbReference type="Proteomes" id="UP000244523">
    <property type="component" value="Unassembled WGS sequence"/>
</dbReference>
<comment type="caution">
    <text evidence="1">The sequence shown here is derived from an EMBL/GenBank/DDBJ whole genome shotgun (WGS) entry which is preliminary data.</text>
</comment>
<evidence type="ECO:0000313" key="1">
    <source>
        <dbReference type="EMBL" id="PUB15503.1"/>
    </source>
</evidence>
<dbReference type="AlphaFoldDB" id="A0A2T6KIF5"/>
<proteinExistence type="predicted"/>
<accession>A0A2T6KIF5</accession>
<sequence length="42" mass="4468">MGFGAAPSFPSGPYPVSPLQTYLPQDAPYEIHAFMAETPLGN</sequence>
<dbReference type="EMBL" id="QBUD01000004">
    <property type="protein sequence ID" value="PUB15503.1"/>
    <property type="molecule type" value="Genomic_DNA"/>
</dbReference>
<name>A0A2T6KIF5_9RHOB</name>
<evidence type="ECO:0000313" key="2">
    <source>
        <dbReference type="Proteomes" id="UP000244523"/>
    </source>
</evidence>
<keyword evidence="2" id="KW-1185">Reference proteome</keyword>